<comment type="subcellular location">
    <subcellularLocation>
        <location evidence="1">Cell membrane</location>
        <topology evidence="1">Multi-pass membrane protein</topology>
    </subcellularLocation>
</comment>
<comment type="caution">
    <text evidence="10">The sequence shown here is derived from an EMBL/GenBank/DDBJ whole genome shotgun (WGS) entry which is preliminary data.</text>
</comment>
<feature type="transmembrane region" description="Helical" evidence="8">
    <location>
        <begin position="29"/>
        <end position="55"/>
    </location>
</feature>
<keyword evidence="4 8" id="KW-0812">Transmembrane</keyword>
<dbReference type="RefSeq" id="WP_097189542.1">
    <property type="nucleotide sequence ID" value="NZ_OCSU01000001.1"/>
</dbReference>
<dbReference type="PANTHER" id="PTHR43528:SF1">
    <property type="entry name" value="ALPHA-KETOGLUTARATE PERMEASE"/>
    <property type="match status" value="1"/>
</dbReference>
<feature type="transmembrane region" description="Helical" evidence="8">
    <location>
        <begin position="413"/>
        <end position="433"/>
    </location>
</feature>
<keyword evidence="3" id="KW-1003">Cell membrane</keyword>
<feature type="domain" description="Major facilitator superfamily (MFS) profile" evidence="9">
    <location>
        <begin position="29"/>
        <end position="440"/>
    </location>
</feature>
<dbReference type="InterPro" id="IPR036259">
    <property type="entry name" value="MFS_trans_sf"/>
</dbReference>
<dbReference type="AlphaFoldDB" id="A0A7Z7I0X4"/>
<evidence type="ECO:0000256" key="5">
    <source>
        <dbReference type="ARBA" id="ARBA00022847"/>
    </source>
</evidence>
<dbReference type="PROSITE" id="PS50850">
    <property type="entry name" value="MFS"/>
    <property type="match status" value="1"/>
</dbReference>
<feature type="transmembrane region" description="Helical" evidence="8">
    <location>
        <begin position="165"/>
        <end position="189"/>
    </location>
</feature>
<feature type="transmembrane region" description="Helical" evidence="8">
    <location>
        <begin position="125"/>
        <end position="144"/>
    </location>
</feature>
<dbReference type="PROSITE" id="PS00217">
    <property type="entry name" value="SUGAR_TRANSPORT_2"/>
    <property type="match status" value="2"/>
</dbReference>
<organism evidence="10 11">
    <name type="scientific">Caballeronia arationis</name>
    <dbReference type="NCBI Taxonomy" id="1777142"/>
    <lineage>
        <taxon>Bacteria</taxon>
        <taxon>Pseudomonadati</taxon>
        <taxon>Pseudomonadota</taxon>
        <taxon>Betaproteobacteria</taxon>
        <taxon>Burkholderiales</taxon>
        <taxon>Burkholderiaceae</taxon>
        <taxon>Caballeronia</taxon>
    </lineage>
</organism>
<evidence type="ECO:0000256" key="1">
    <source>
        <dbReference type="ARBA" id="ARBA00004651"/>
    </source>
</evidence>
<name>A0A7Z7I0X4_9BURK</name>
<keyword evidence="6 8" id="KW-1133">Transmembrane helix</keyword>
<dbReference type="Pfam" id="PF00083">
    <property type="entry name" value="Sugar_tr"/>
    <property type="match status" value="2"/>
</dbReference>
<dbReference type="SUPFAM" id="SSF103473">
    <property type="entry name" value="MFS general substrate transporter"/>
    <property type="match status" value="1"/>
</dbReference>
<evidence type="ECO:0000259" key="9">
    <source>
        <dbReference type="PROSITE" id="PS50850"/>
    </source>
</evidence>
<feature type="transmembrane region" description="Helical" evidence="8">
    <location>
        <begin position="257"/>
        <end position="279"/>
    </location>
</feature>
<gene>
    <name evidence="10" type="ORF">SAMN05446927_0114</name>
</gene>
<dbReference type="PANTHER" id="PTHR43528">
    <property type="entry name" value="ALPHA-KETOGLUTARATE PERMEASE"/>
    <property type="match status" value="1"/>
</dbReference>
<dbReference type="GO" id="GO:0005886">
    <property type="term" value="C:plasma membrane"/>
    <property type="evidence" value="ECO:0007669"/>
    <property type="project" value="UniProtKB-SubCell"/>
</dbReference>
<dbReference type="Gene3D" id="1.20.1250.20">
    <property type="entry name" value="MFS general substrate transporter like domains"/>
    <property type="match status" value="2"/>
</dbReference>
<reference evidence="10 11" key="1">
    <citation type="submission" date="2017-09" db="EMBL/GenBank/DDBJ databases">
        <authorList>
            <person name="Varghese N."/>
            <person name="Submissions S."/>
        </authorList>
    </citation>
    <scope>NUCLEOTIDE SEQUENCE [LARGE SCALE GENOMIC DNA]</scope>
    <source>
        <strain evidence="10 11">OK806</strain>
    </source>
</reference>
<dbReference type="InterPro" id="IPR051084">
    <property type="entry name" value="H+-coupled_symporters"/>
</dbReference>
<evidence type="ECO:0000256" key="8">
    <source>
        <dbReference type="SAM" id="Phobius"/>
    </source>
</evidence>
<evidence type="ECO:0000256" key="2">
    <source>
        <dbReference type="ARBA" id="ARBA00022448"/>
    </source>
</evidence>
<keyword evidence="11" id="KW-1185">Reference proteome</keyword>
<evidence type="ECO:0000256" key="3">
    <source>
        <dbReference type="ARBA" id="ARBA00022475"/>
    </source>
</evidence>
<evidence type="ECO:0000256" key="7">
    <source>
        <dbReference type="ARBA" id="ARBA00023136"/>
    </source>
</evidence>
<proteinExistence type="predicted"/>
<dbReference type="GO" id="GO:0015293">
    <property type="term" value="F:symporter activity"/>
    <property type="evidence" value="ECO:0007669"/>
    <property type="project" value="UniProtKB-KW"/>
</dbReference>
<protein>
    <submittedName>
        <fullName evidence="10">MFS transporter, MHS family, proline/betaine transporter</fullName>
    </submittedName>
</protein>
<dbReference type="EMBL" id="OCSU01000001">
    <property type="protein sequence ID" value="SOE46254.1"/>
    <property type="molecule type" value="Genomic_DNA"/>
</dbReference>
<feature type="transmembrane region" description="Helical" evidence="8">
    <location>
        <begin position="201"/>
        <end position="221"/>
    </location>
</feature>
<keyword evidence="5" id="KW-0769">Symport</keyword>
<evidence type="ECO:0000256" key="6">
    <source>
        <dbReference type="ARBA" id="ARBA00022989"/>
    </source>
</evidence>
<evidence type="ECO:0000256" key="4">
    <source>
        <dbReference type="ARBA" id="ARBA00022692"/>
    </source>
</evidence>
<feature type="transmembrane region" description="Helical" evidence="8">
    <location>
        <begin position="100"/>
        <end position="119"/>
    </location>
</feature>
<feature type="transmembrane region" description="Helical" evidence="8">
    <location>
        <begin position="345"/>
        <end position="370"/>
    </location>
</feature>
<dbReference type="PROSITE" id="PS00216">
    <property type="entry name" value="SUGAR_TRANSPORT_1"/>
    <property type="match status" value="1"/>
</dbReference>
<dbReference type="Proteomes" id="UP000219522">
    <property type="component" value="Unassembled WGS sequence"/>
</dbReference>
<dbReference type="InterPro" id="IPR005828">
    <property type="entry name" value="MFS_sugar_transport-like"/>
</dbReference>
<evidence type="ECO:0000313" key="11">
    <source>
        <dbReference type="Proteomes" id="UP000219522"/>
    </source>
</evidence>
<feature type="transmembrane region" description="Helical" evidence="8">
    <location>
        <begin position="382"/>
        <end position="401"/>
    </location>
</feature>
<feature type="transmembrane region" description="Helical" evidence="8">
    <location>
        <begin position="291"/>
        <end position="312"/>
    </location>
</feature>
<keyword evidence="2" id="KW-0813">Transport</keyword>
<sequence>MTRNIADTNVLAHTDSYSTEESLSAGRRAAFLTVVGNGLEFFDFASYAFFATIISRKFFAQGDAATALIQTFAVYGVGLLARPLGAVVFGRIGDVKGRKFALLVSMPLMGVSTLILGLLPTYEAIGVTATILLVACRLVQGFTAGGEMGNAITFLIEWSPPNKRALYSGLSHASATTGTLIGALMVAVLAGSLGPTALESWGWRIPFLFGGLIIAPVALWLRSKAEETPLFLEVQHTKSTKLSASDRSMTWRLGIKTVGATAVWVANFYVFLVYVPTYLIVHGKVDRSASLWITSAGLLTEIIFIFIAAMIADVIGRKPLYLGATACVVVLSYPLFLLFQNSSSLTLIFAAIVFCGLLAGIFAGIGPAIMGEMFPTRLRTTGVSIGFGVSAAVFGGFASLISETLIKLTGSDIAPSLFAIASALISLPFVLSLKETAHTPLE</sequence>
<dbReference type="InterPro" id="IPR005829">
    <property type="entry name" value="Sugar_transporter_CS"/>
</dbReference>
<dbReference type="InterPro" id="IPR020846">
    <property type="entry name" value="MFS_dom"/>
</dbReference>
<evidence type="ECO:0000313" key="10">
    <source>
        <dbReference type="EMBL" id="SOE46254.1"/>
    </source>
</evidence>
<feature type="transmembrane region" description="Helical" evidence="8">
    <location>
        <begin position="319"/>
        <end position="339"/>
    </location>
</feature>
<feature type="transmembrane region" description="Helical" evidence="8">
    <location>
        <begin position="67"/>
        <end position="88"/>
    </location>
</feature>
<accession>A0A7Z7I0X4</accession>
<keyword evidence="7 8" id="KW-0472">Membrane</keyword>